<sequence length="75" mass="8275">MASTQKAPLQFYLKDPGGLLDWLPERVRPFVSEVRHGHYGVGSLRVDLWKVAHGDDAPGVLRDLLRAVTTAPEPA</sequence>
<keyword evidence="2" id="KW-1185">Reference proteome</keyword>
<gene>
    <name evidence="1" type="ORF">RM540_06740</name>
</gene>
<protein>
    <submittedName>
        <fullName evidence="1">Uncharacterized protein</fullName>
    </submittedName>
</protein>
<dbReference type="RefSeq" id="WP_311662788.1">
    <property type="nucleotide sequence ID" value="NZ_JAVRHT010000012.1"/>
</dbReference>
<evidence type="ECO:0000313" key="2">
    <source>
        <dbReference type="Proteomes" id="UP001267426"/>
    </source>
</evidence>
<dbReference type="Proteomes" id="UP001267426">
    <property type="component" value="Unassembled WGS sequence"/>
</dbReference>
<evidence type="ECO:0000313" key="1">
    <source>
        <dbReference type="EMBL" id="MDT0631445.1"/>
    </source>
</evidence>
<comment type="caution">
    <text evidence="1">The sequence shown here is derived from an EMBL/GenBank/DDBJ whole genome shotgun (WGS) entry which is preliminary data.</text>
</comment>
<proteinExistence type="predicted"/>
<accession>A0ABU3BQA4</accession>
<reference evidence="1 2" key="1">
    <citation type="submission" date="2023-09" db="EMBL/GenBank/DDBJ databases">
        <authorList>
            <person name="Rey-Velasco X."/>
        </authorList>
    </citation>
    <scope>NUCLEOTIDE SEQUENCE [LARGE SCALE GENOMIC DNA]</scope>
    <source>
        <strain evidence="1 2">F394</strain>
    </source>
</reference>
<dbReference type="EMBL" id="JAVRHT010000012">
    <property type="protein sequence ID" value="MDT0631445.1"/>
    <property type="molecule type" value="Genomic_DNA"/>
</dbReference>
<organism evidence="1 2">
    <name type="scientific">Rubrivirga litoralis</name>
    <dbReference type="NCBI Taxonomy" id="3075598"/>
    <lineage>
        <taxon>Bacteria</taxon>
        <taxon>Pseudomonadati</taxon>
        <taxon>Rhodothermota</taxon>
        <taxon>Rhodothermia</taxon>
        <taxon>Rhodothermales</taxon>
        <taxon>Rubricoccaceae</taxon>
        <taxon>Rubrivirga</taxon>
    </lineage>
</organism>
<name>A0ABU3BQA4_9BACT</name>